<feature type="transmembrane region" description="Helical" evidence="9">
    <location>
        <begin position="313"/>
        <end position="338"/>
    </location>
</feature>
<feature type="transmembrane region" description="Helical" evidence="9">
    <location>
        <begin position="209"/>
        <end position="228"/>
    </location>
</feature>
<evidence type="ECO:0000313" key="11">
    <source>
        <dbReference type="Proteomes" id="UP000635071"/>
    </source>
</evidence>
<dbReference type="Proteomes" id="UP000635071">
    <property type="component" value="Unassembled WGS sequence"/>
</dbReference>
<feature type="transmembrane region" description="Helical" evidence="9">
    <location>
        <begin position="274"/>
        <end position="293"/>
    </location>
</feature>
<evidence type="ECO:0000256" key="7">
    <source>
        <dbReference type="ARBA" id="ARBA00023136"/>
    </source>
</evidence>
<evidence type="ECO:0000256" key="1">
    <source>
        <dbReference type="ARBA" id="ARBA00004651"/>
    </source>
</evidence>
<comment type="subcellular location">
    <subcellularLocation>
        <location evidence="1">Cell membrane</location>
        <topology evidence="1">Multi-pass membrane protein</topology>
    </subcellularLocation>
</comment>
<evidence type="ECO:0000256" key="4">
    <source>
        <dbReference type="ARBA" id="ARBA00022475"/>
    </source>
</evidence>
<dbReference type="EMBL" id="BMJM01000015">
    <property type="protein sequence ID" value="GGE20961.1"/>
    <property type="molecule type" value="Genomic_DNA"/>
</dbReference>
<proteinExistence type="inferred from homology"/>
<keyword evidence="4" id="KW-1003">Cell membrane</keyword>
<keyword evidence="7 9" id="KW-0472">Membrane</keyword>
<feature type="transmembrane region" description="Helical" evidence="9">
    <location>
        <begin position="20"/>
        <end position="40"/>
    </location>
</feature>
<feature type="transmembrane region" description="Helical" evidence="9">
    <location>
        <begin position="248"/>
        <end position="267"/>
    </location>
</feature>
<protein>
    <submittedName>
        <fullName evidence="10">ABC transporter permease</fullName>
    </submittedName>
</protein>
<comment type="similarity">
    <text evidence="2">Belongs to the autoinducer-2 exporter (AI-2E) (TC 2.A.86) family.</text>
</comment>
<keyword evidence="11" id="KW-1185">Reference proteome</keyword>
<keyword evidence="5 9" id="KW-0812">Transmembrane</keyword>
<evidence type="ECO:0000256" key="9">
    <source>
        <dbReference type="SAM" id="Phobius"/>
    </source>
</evidence>
<dbReference type="GO" id="GO:0005886">
    <property type="term" value="C:plasma membrane"/>
    <property type="evidence" value="ECO:0007669"/>
    <property type="project" value="UniProtKB-SubCell"/>
</dbReference>
<evidence type="ECO:0000256" key="3">
    <source>
        <dbReference type="ARBA" id="ARBA00022448"/>
    </source>
</evidence>
<sequence>MPWLIAALATTALYFGKSVLIPIILAGLVSFLLAPVAGLFRRIGLPRGLAVLCAVLLALASFGAVTAVVVGQAATLGKDAPVYVQRVGDKVQDVRSELTRRFDFLLNESAAKRATTSRSRRNGLPPPTASGALPVEIQAPPLTATEELKTFVLPALAPLETTLIVLIVTIFILLQKEDLRDRMIRLMGTTDLHRTTVALDDGAKRLSRYFLSQFAINSAFGAIVWGGLYMLDVPAPGLWGILAGLLRFVPYVGSIIAAIGPLALAAAVDPGWDLVIYVALLFLILEPFTGYVVEPLLYGHSTGLSPVSVVVAALFWTWIWGPVGLVLSMPLTLTLVVLGHHIPAFAVFDILLGNRPALSPAETFYQRVLANHPDEAVDHANVLLQTTTLATYYDDVVLGALRMAAADVDRGAVERSALHAVCEATLEVLASLEDRETVSAYLPALDDTTNCTDIVCMPGRGPLDVVVSKMVVQLLRDAGHSVSEQSRDRLPGRDTSTLELGSTRILCLLGLFDQRATTRIQPITQRMQQQFPGIMVLLGVRRGDEDGASDIGEPAAFQSLAELCASVSEPAGTAPV</sequence>
<keyword evidence="3" id="KW-0813">Transport</keyword>
<evidence type="ECO:0000256" key="8">
    <source>
        <dbReference type="SAM" id="MobiDB-lite"/>
    </source>
</evidence>
<dbReference type="GO" id="GO:0055085">
    <property type="term" value="P:transmembrane transport"/>
    <property type="evidence" value="ECO:0007669"/>
    <property type="project" value="TreeGrafter"/>
</dbReference>
<evidence type="ECO:0000256" key="6">
    <source>
        <dbReference type="ARBA" id="ARBA00022989"/>
    </source>
</evidence>
<dbReference type="AlphaFoldDB" id="A0A917EBW9"/>
<gene>
    <name evidence="10" type="ORF">GCM10011529_29470</name>
</gene>
<accession>A0A917EBW9</accession>
<reference evidence="10" key="1">
    <citation type="journal article" date="2014" name="Int. J. Syst. Evol. Microbiol.">
        <title>Complete genome sequence of Corynebacterium casei LMG S-19264T (=DSM 44701T), isolated from a smear-ripened cheese.</title>
        <authorList>
            <consortium name="US DOE Joint Genome Institute (JGI-PGF)"/>
            <person name="Walter F."/>
            <person name="Albersmeier A."/>
            <person name="Kalinowski J."/>
            <person name="Ruckert C."/>
        </authorList>
    </citation>
    <scope>NUCLEOTIDE SEQUENCE</scope>
    <source>
        <strain evidence="10">CGMCC 1.15519</strain>
    </source>
</reference>
<feature type="transmembrane region" description="Helical" evidence="9">
    <location>
        <begin position="49"/>
        <end position="74"/>
    </location>
</feature>
<evidence type="ECO:0000313" key="10">
    <source>
        <dbReference type="EMBL" id="GGE20961.1"/>
    </source>
</evidence>
<evidence type="ECO:0000256" key="5">
    <source>
        <dbReference type="ARBA" id="ARBA00022692"/>
    </source>
</evidence>
<name>A0A917EBW9_9SPHN</name>
<feature type="transmembrane region" description="Helical" evidence="9">
    <location>
        <begin position="151"/>
        <end position="174"/>
    </location>
</feature>
<keyword evidence="6 9" id="KW-1133">Transmembrane helix</keyword>
<feature type="region of interest" description="Disordered" evidence="8">
    <location>
        <begin position="113"/>
        <end position="132"/>
    </location>
</feature>
<comment type="caution">
    <text evidence="10">The sequence shown here is derived from an EMBL/GenBank/DDBJ whole genome shotgun (WGS) entry which is preliminary data.</text>
</comment>
<organism evidence="10 11">
    <name type="scientific">Sandarakinorhabdus glacialis</name>
    <dbReference type="NCBI Taxonomy" id="1614636"/>
    <lineage>
        <taxon>Bacteria</taxon>
        <taxon>Pseudomonadati</taxon>
        <taxon>Pseudomonadota</taxon>
        <taxon>Alphaproteobacteria</taxon>
        <taxon>Sphingomonadales</taxon>
        <taxon>Sphingosinicellaceae</taxon>
        <taxon>Sandarakinorhabdus</taxon>
    </lineage>
</organism>
<reference evidence="10" key="2">
    <citation type="submission" date="2020-09" db="EMBL/GenBank/DDBJ databases">
        <authorList>
            <person name="Sun Q."/>
            <person name="Zhou Y."/>
        </authorList>
    </citation>
    <scope>NUCLEOTIDE SEQUENCE</scope>
    <source>
        <strain evidence="10">CGMCC 1.15519</strain>
    </source>
</reference>
<dbReference type="InterPro" id="IPR002549">
    <property type="entry name" value="AI-2E-like"/>
</dbReference>
<dbReference type="Pfam" id="PF01594">
    <property type="entry name" value="AI-2E_transport"/>
    <property type="match status" value="1"/>
</dbReference>
<dbReference type="PANTHER" id="PTHR21716:SF53">
    <property type="entry name" value="PERMEASE PERM-RELATED"/>
    <property type="match status" value="1"/>
</dbReference>
<dbReference type="PANTHER" id="PTHR21716">
    <property type="entry name" value="TRANSMEMBRANE PROTEIN"/>
    <property type="match status" value="1"/>
</dbReference>
<evidence type="ECO:0000256" key="2">
    <source>
        <dbReference type="ARBA" id="ARBA00009773"/>
    </source>
</evidence>